<evidence type="ECO:0000313" key="1">
    <source>
        <dbReference type="EnsemblPlants" id="TuG1812S0000530600.01.T02"/>
    </source>
</evidence>
<accession>A0A8R7VFQ0</accession>
<dbReference type="Proteomes" id="UP000015106">
    <property type="component" value="Unassembled WGS sequence"/>
</dbReference>
<name>A0A8R7VFQ0_TRIUA</name>
<proteinExistence type="predicted"/>
<evidence type="ECO:0000313" key="2">
    <source>
        <dbReference type="Proteomes" id="UP000015106"/>
    </source>
</evidence>
<dbReference type="Gramene" id="TuG1812S0000530600.01.T02">
    <property type="protein sequence ID" value="TuG1812S0000530600.01.T02"/>
    <property type="gene ID" value="TuG1812S0000530600.01"/>
</dbReference>
<dbReference type="EnsemblPlants" id="TuG1812S0000530600.01.T02">
    <property type="protein sequence ID" value="TuG1812S0000530600.01.T02"/>
    <property type="gene ID" value="TuG1812S0000530600.01"/>
</dbReference>
<organism evidence="1 2">
    <name type="scientific">Triticum urartu</name>
    <name type="common">Red wild einkorn</name>
    <name type="synonym">Crithodium urartu</name>
    <dbReference type="NCBI Taxonomy" id="4572"/>
    <lineage>
        <taxon>Eukaryota</taxon>
        <taxon>Viridiplantae</taxon>
        <taxon>Streptophyta</taxon>
        <taxon>Embryophyta</taxon>
        <taxon>Tracheophyta</taxon>
        <taxon>Spermatophyta</taxon>
        <taxon>Magnoliopsida</taxon>
        <taxon>Liliopsida</taxon>
        <taxon>Poales</taxon>
        <taxon>Poaceae</taxon>
        <taxon>BOP clade</taxon>
        <taxon>Pooideae</taxon>
        <taxon>Triticodae</taxon>
        <taxon>Triticeae</taxon>
        <taxon>Triticinae</taxon>
        <taxon>Triticum</taxon>
    </lineage>
</organism>
<keyword evidence="2" id="KW-1185">Reference proteome</keyword>
<reference evidence="2" key="1">
    <citation type="journal article" date="2013" name="Nature">
        <title>Draft genome of the wheat A-genome progenitor Triticum urartu.</title>
        <authorList>
            <person name="Ling H.Q."/>
            <person name="Zhao S."/>
            <person name="Liu D."/>
            <person name="Wang J."/>
            <person name="Sun H."/>
            <person name="Zhang C."/>
            <person name="Fan H."/>
            <person name="Li D."/>
            <person name="Dong L."/>
            <person name="Tao Y."/>
            <person name="Gao C."/>
            <person name="Wu H."/>
            <person name="Li Y."/>
            <person name="Cui Y."/>
            <person name="Guo X."/>
            <person name="Zheng S."/>
            <person name="Wang B."/>
            <person name="Yu K."/>
            <person name="Liang Q."/>
            <person name="Yang W."/>
            <person name="Lou X."/>
            <person name="Chen J."/>
            <person name="Feng M."/>
            <person name="Jian J."/>
            <person name="Zhang X."/>
            <person name="Luo G."/>
            <person name="Jiang Y."/>
            <person name="Liu J."/>
            <person name="Wang Z."/>
            <person name="Sha Y."/>
            <person name="Zhang B."/>
            <person name="Wu H."/>
            <person name="Tang D."/>
            <person name="Shen Q."/>
            <person name="Xue P."/>
            <person name="Zou S."/>
            <person name="Wang X."/>
            <person name="Liu X."/>
            <person name="Wang F."/>
            <person name="Yang Y."/>
            <person name="An X."/>
            <person name="Dong Z."/>
            <person name="Zhang K."/>
            <person name="Zhang X."/>
            <person name="Luo M.C."/>
            <person name="Dvorak J."/>
            <person name="Tong Y."/>
            <person name="Wang J."/>
            <person name="Yang H."/>
            <person name="Li Z."/>
            <person name="Wang D."/>
            <person name="Zhang A."/>
            <person name="Wang J."/>
        </authorList>
    </citation>
    <scope>NUCLEOTIDE SEQUENCE</scope>
    <source>
        <strain evidence="2">cv. G1812</strain>
    </source>
</reference>
<dbReference type="AlphaFoldDB" id="A0A8R7VFQ0"/>
<protein>
    <submittedName>
        <fullName evidence="1">Purine rich element binding protein A</fullName>
    </submittedName>
</protein>
<sequence>MDTFGAKLNTLLKDAATRFKGFEYSSKTLKEEVEKYERRRKFWLKVVRLPC</sequence>
<reference evidence="1" key="2">
    <citation type="submission" date="2022-06" db="UniProtKB">
        <authorList>
            <consortium name="EnsemblPlants"/>
        </authorList>
    </citation>
    <scope>IDENTIFICATION</scope>
</reference>